<accession>A0A926EDE8</accession>
<keyword evidence="3" id="KW-1185">Reference proteome</keyword>
<feature type="transmembrane region" description="Helical" evidence="1">
    <location>
        <begin position="65"/>
        <end position="88"/>
    </location>
</feature>
<feature type="transmembrane region" description="Helical" evidence="1">
    <location>
        <begin position="174"/>
        <end position="196"/>
    </location>
</feature>
<dbReference type="GO" id="GO:0015661">
    <property type="term" value="F:L-lysine efflux transmembrane transporter activity"/>
    <property type="evidence" value="ECO:0007669"/>
    <property type="project" value="InterPro"/>
</dbReference>
<dbReference type="Proteomes" id="UP000660861">
    <property type="component" value="Unassembled WGS sequence"/>
</dbReference>
<organism evidence="2 3">
    <name type="scientific">Zongyangia hominis</name>
    <dbReference type="NCBI Taxonomy" id="2763677"/>
    <lineage>
        <taxon>Bacteria</taxon>
        <taxon>Bacillati</taxon>
        <taxon>Bacillota</taxon>
        <taxon>Clostridia</taxon>
        <taxon>Eubacteriales</taxon>
        <taxon>Oscillospiraceae</taxon>
        <taxon>Zongyangia</taxon>
    </lineage>
</organism>
<comment type="caution">
    <text evidence="2">The sequence shown here is derived from an EMBL/GenBank/DDBJ whole genome shotgun (WGS) entry which is preliminary data.</text>
</comment>
<protein>
    <submittedName>
        <fullName evidence="2">Lysine exporter LysO family protein</fullName>
    </submittedName>
</protein>
<dbReference type="AlphaFoldDB" id="A0A926EDE8"/>
<dbReference type="PANTHER" id="PTHR35804:SF1">
    <property type="entry name" value="LYSINE EXPORTER LYSO"/>
    <property type="match status" value="1"/>
</dbReference>
<dbReference type="InterPro" id="IPR005642">
    <property type="entry name" value="LysO"/>
</dbReference>
<evidence type="ECO:0000313" key="2">
    <source>
        <dbReference type="EMBL" id="MBC8570159.1"/>
    </source>
</evidence>
<keyword evidence="1" id="KW-0472">Membrane</keyword>
<dbReference type="RefSeq" id="WP_262397247.1">
    <property type="nucleotide sequence ID" value="NZ_JACRTC010000002.1"/>
</dbReference>
<reference evidence="2" key="1">
    <citation type="submission" date="2020-08" db="EMBL/GenBank/DDBJ databases">
        <title>Genome public.</title>
        <authorList>
            <person name="Liu C."/>
            <person name="Sun Q."/>
        </authorList>
    </citation>
    <scope>NUCLEOTIDE SEQUENCE</scope>
    <source>
        <strain evidence="2">NSJ-54</strain>
    </source>
</reference>
<dbReference type="Pfam" id="PF03956">
    <property type="entry name" value="Lys_export"/>
    <property type="match status" value="1"/>
</dbReference>
<keyword evidence="1" id="KW-1133">Transmembrane helix</keyword>
<sequence>MTILLAIVCLVAGVLCGQFIPREAVGLIDSASDVLLNLLLLSVGITVGANKLIFRKLKEFNLRVLYIPLGIIAGSLLFGTAAGLLMGLPLNTSSAISSGLGWYSLSGIMLKDLAGAQIGTMTFLSNIFREIFSFILIPLIATRLGPYTAIAPAAATSEDTTLPILMKYTSEEVAVIAVINGVICSTAVPILVSFTFKVFA</sequence>
<keyword evidence="1" id="KW-0812">Transmembrane</keyword>
<dbReference type="GO" id="GO:0005886">
    <property type="term" value="C:plasma membrane"/>
    <property type="evidence" value="ECO:0007669"/>
    <property type="project" value="TreeGrafter"/>
</dbReference>
<dbReference type="PANTHER" id="PTHR35804">
    <property type="entry name" value="LYSINE EXPORTER LYSO"/>
    <property type="match status" value="1"/>
</dbReference>
<feature type="transmembrane region" description="Helical" evidence="1">
    <location>
        <begin position="35"/>
        <end position="53"/>
    </location>
</feature>
<feature type="transmembrane region" description="Helical" evidence="1">
    <location>
        <begin position="131"/>
        <end position="154"/>
    </location>
</feature>
<feature type="transmembrane region" description="Helical" evidence="1">
    <location>
        <begin position="100"/>
        <end position="124"/>
    </location>
</feature>
<proteinExistence type="predicted"/>
<gene>
    <name evidence="2" type="ORF">H8709_04875</name>
</gene>
<dbReference type="EMBL" id="JACRTC010000002">
    <property type="protein sequence ID" value="MBC8570159.1"/>
    <property type="molecule type" value="Genomic_DNA"/>
</dbReference>
<name>A0A926EDE8_9FIRM</name>
<evidence type="ECO:0000256" key="1">
    <source>
        <dbReference type="SAM" id="Phobius"/>
    </source>
</evidence>
<evidence type="ECO:0000313" key="3">
    <source>
        <dbReference type="Proteomes" id="UP000660861"/>
    </source>
</evidence>